<keyword evidence="3 9" id="KW-0812">Transmembrane</keyword>
<dbReference type="PANTHER" id="PTHR28607:SF4">
    <property type="entry name" value="TRANSMEMBRANE PROTEIN"/>
    <property type="match status" value="1"/>
</dbReference>
<keyword evidence="6 9" id="KW-0472">Membrane</keyword>
<evidence type="ECO:0000256" key="10">
    <source>
        <dbReference type="SAM" id="SignalP"/>
    </source>
</evidence>
<accession>A0A8W8HLE1</accession>
<organism evidence="11 12">
    <name type="scientific">Magallana gigas</name>
    <name type="common">Pacific oyster</name>
    <name type="synonym">Crassostrea gigas</name>
    <dbReference type="NCBI Taxonomy" id="29159"/>
    <lineage>
        <taxon>Eukaryota</taxon>
        <taxon>Metazoa</taxon>
        <taxon>Spiralia</taxon>
        <taxon>Lophotrochozoa</taxon>
        <taxon>Mollusca</taxon>
        <taxon>Bivalvia</taxon>
        <taxon>Autobranchia</taxon>
        <taxon>Pteriomorphia</taxon>
        <taxon>Ostreida</taxon>
        <taxon>Ostreoidea</taxon>
        <taxon>Ostreidae</taxon>
        <taxon>Magallana</taxon>
    </lineage>
</organism>
<proteinExistence type="inferred from homology"/>
<evidence type="ECO:0008006" key="13">
    <source>
        <dbReference type="Google" id="ProtNLM"/>
    </source>
</evidence>
<dbReference type="OMA" id="DGAMINR"/>
<reference evidence="11" key="1">
    <citation type="submission" date="2022-08" db="UniProtKB">
        <authorList>
            <consortium name="EnsemblMetazoa"/>
        </authorList>
    </citation>
    <scope>IDENTIFICATION</scope>
    <source>
        <strain evidence="11">05x7-T-G4-1.051#20</strain>
    </source>
</reference>
<keyword evidence="4 10" id="KW-0732">Signal</keyword>
<evidence type="ECO:0000256" key="1">
    <source>
        <dbReference type="ARBA" id="ARBA00004479"/>
    </source>
</evidence>
<comment type="similarity">
    <text evidence="2">Belongs to the FAM174 family.</text>
</comment>
<dbReference type="AlphaFoldDB" id="A0A8W8HLE1"/>
<dbReference type="Proteomes" id="UP000005408">
    <property type="component" value="Unassembled WGS sequence"/>
</dbReference>
<keyword evidence="7" id="KW-0325">Glycoprotein</keyword>
<keyword evidence="12" id="KW-1185">Reference proteome</keyword>
<evidence type="ECO:0000256" key="6">
    <source>
        <dbReference type="ARBA" id="ARBA00023136"/>
    </source>
</evidence>
<feature type="transmembrane region" description="Helical" evidence="9">
    <location>
        <begin position="84"/>
        <end position="104"/>
    </location>
</feature>
<protein>
    <recommendedName>
        <fullName evidence="13">Membrane protein FAM174</fullName>
    </recommendedName>
</protein>
<feature type="compositionally biased region" description="Acidic residues" evidence="8">
    <location>
        <begin position="132"/>
        <end position="144"/>
    </location>
</feature>
<evidence type="ECO:0000256" key="8">
    <source>
        <dbReference type="SAM" id="MobiDB-lite"/>
    </source>
</evidence>
<dbReference type="InterPro" id="IPR009565">
    <property type="entry name" value="FAM174-like"/>
</dbReference>
<evidence type="ECO:0000256" key="3">
    <source>
        <dbReference type="ARBA" id="ARBA00022692"/>
    </source>
</evidence>
<dbReference type="PANTHER" id="PTHR28607">
    <property type="entry name" value="EXPRESSED PROTEIN"/>
    <property type="match status" value="1"/>
</dbReference>
<evidence type="ECO:0000256" key="5">
    <source>
        <dbReference type="ARBA" id="ARBA00022989"/>
    </source>
</evidence>
<evidence type="ECO:0000256" key="9">
    <source>
        <dbReference type="SAM" id="Phobius"/>
    </source>
</evidence>
<keyword evidence="5 9" id="KW-1133">Transmembrane helix</keyword>
<evidence type="ECO:0000313" key="12">
    <source>
        <dbReference type="Proteomes" id="UP000005408"/>
    </source>
</evidence>
<name>A0A8W8HLE1_MAGGI</name>
<comment type="subcellular location">
    <subcellularLocation>
        <location evidence="1">Membrane</location>
        <topology evidence="1">Single-pass type I membrane protein</topology>
    </subcellularLocation>
</comment>
<feature type="chain" id="PRO_5042430624" description="Membrane protein FAM174" evidence="10">
    <location>
        <begin position="27"/>
        <end position="153"/>
    </location>
</feature>
<evidence type="ECO:0000256" key="4">
    <source>
        <dbReference type="ARBA" id="ARBA00022729"/>
    </source>
</evidence>
<dbReference type="EnsemblMetazoa" id="G10134.6">
    <property type="protein sequence ID" value="G10134.6:cds"/>
    <property type="gene ID" value="G10134"/>
</dbReference>
<dbReference type="Pfam" id="PF06679">
    <property type="entry name" value="DUF1180"/>
    <property type="match status" value="1"/>
</dbReference>
<evidence type="ECO:0000256" key="7">
    <source>
        <dbReference type="ARBA" id="ARBA00023180"/>
    </source>
</evidence>
<feature type="signal peptide" evidence="10">
    <location>
        <begin position="1"/>
        <end position="26"/>
    </location>
</feature>
<feature type="region of interest" description="Disordered" evidence="8">
    <location>
        <begin position="127"/>
        <end position="153"/>
    </location>
</feature>
<dbReference type="GO" id="GO:0016020">
    <property type="term" value="C:membrane"/>
    <property type="evidence" value="ECO:0007669"/>
    <property type="project" value="UniProtKB-SubCell"/>
</dbReference>
<dbReference type="OrthoDB" id="5917722at2759"/>
<evidence type="ECO:0000313" key="11">
    <source>
        <dbReference type="EnsemblMetazoa" id="G10134.6:cds"/>
    </source>
</evidence>
<sequence>MVSGCVYLFSFLVFCSLFSTLAGVDAGKDGSTQRARASTSVAPDTTSTVNSTAVAPLTSTSNDTVKEKTIMETIKDNKDMLMRAFYVLIGVTAIVVIYFGVRAWRLRRKRNKTKKYGLISGRGADYEMAPLDADDDDDDDEDTTVFEMNRRKK</sequence>
<dbReference type="EnsemblMetazoa" id="G10134.8">
    <property type="protein sequence ID" value="G10134.8:cds"/>
    <property type="gene ID" value="G10134"/>
</dbReference>
<evidence type="ECO:0000256" key="2">
    <source>
        <dbReference type="ARBA" id="ARBA00006986"/>
    </source>
</evidence>